<evidence type="ECO:0000313" key="7">
    <source>
        <dbReference type="Proteomes" id="UP001221757"/>
    </source>
</evidence>
<organism evidence="6 7">
    <name type="scientific">Mycena rosella</name>
    <name type="common">Pink bonnet</name>
    <name type="synonym">Agaricus rosellus</name>
    <dbReference type="NCBI Taxonomy" id="1033263"/>
    <lineage>
        <taxon>Eukaryota</taxon>
        <taxon>Fungi</taxon>
        <taxon>Dikarya</taxon>
        <taxon>Basidiomycota</taxon>
        <taxon>Agaricomycotina</taxon>
        <taxon>Agaricomycetes</taxon>
        <taxon>Agaricomycetidae</taxon>
        <taxon>Agaricales</taxon>
        <taxon>Marasmiineae</taxon>
        <taxon>Mycenaceae</taxon>
        <taxon>Mycena</taxon>
    </lineage>
</organism>
<gene>
    <name evidence="6" type="ORF">B0H17DRAFT_479373</name>
</gene>
<evidence type="ECO:0000256" key="3">
    <source>
        <dbReference type="ARBA" id="ARBA00019406"/>
    </source>
</evidence>
<dbReference type="EMBL" id="JARKIE010000437">
    <property type="protein sequence ID" value="KAJ7639935.1"/>
    <property type="molecule type" value="Genomic_DNA"/>
</dbReference>
<comment type="caution">
    <text evidence="6">The sequence shown here is derived from an EMBL/GenBank/DDBJ whole genome shotgun (WGS) entry which is preliminary data.</text>
</comment>
<dbReference type="InterPro" id="IPR027179">
    <property type="entry name" value="CMC4"/>
</dbReference>
<keyword evidence="5" id="KW-1015">Disulfide bond</keyword>
<dbReference type="Pfam" id="PF08991">
    <property type="entry name" value="CMC4"/>
    <property type="match status" value="1"/>
</dbReference>
<evidence type="ECO:0000256" key="2">
    <source>
        <dbReference type="ARBA" id="ARBA00009858"/>
    </source>
</evidence>
<comment type="similarity">
    <text evidence="2">Belongs to the CMC4 family.</text>
</comment>
<name>A0AAD7C5Z0_MYCRO</name>
<dbReference type="GO" id="GO:0005758">
    <property type="term" value="C:mitochondrial intermembrane space"/>
    <property type="evidence" value="ECO:0007669"/>
    <property type="project" value="UniProtKB-SubCell"/>
</dbReference>
<evidence type="ECO:0000256" key="5">
    <source>
        <dbReference type="ARBA" id="ARBA00023157"/>
    </source>
</evidence>
<dbReference type="Gene3D" id="1.10.287.1130">
    <property type="entry name" value="CytochromE C oxidase copper chaperone"/>
    <property type="match status" value="1"/>
</dbReference>
<evidence type="ECO:0000256" key="4">
    <source>
        <dbReference type="ARBA" id="ARBA00023128"/>
    </source>
</evidence>
<keyword evidence="7" id="KW-1185">Reference proteome</keyword>
<reference evidence="6" key="1">
    <citation type="submission" date="2023-03" db="EMBL/GenBank/DDBJ databases">
        <title>Massive genome expansion in bonnet fungi (Mycena s.s.) driven by repeated elements and novel gene families across ecological guilds.</title>
        <authorList>
            <consortium name="Lawrence Berkeley National Laboratory"/>
            <person name="Harder C.B."/>
            <person name="Miyauchi S."/>
            <person name="Viragh M."/>
            <person name="Kuo A."/>
            <person name="Thoen E."/>
            <person name="Andreopoulos B."/>
            <person name="Lu D."/>
            <person name="Skrede I."/>
            <person name="Drula E."/>
            <person name="Henrissat B."/>
            <person name="Morin E."/>
            <person name="Kohler A."/>
            <person name="Barry K."/>
            <person name="LaButti K."/>
            <person name="Morin E."/>
            <person name="Salamov A."/>
            <person name="Lipzen A."/>
            <person name="Mereny Z."/>
            <person name="Hegedus B."/>
            <person name="Baldrian P."/>
            <person name="Stursova M."/>
            <person name="Weitz H."/>
            <person name="Taylor A."/>
            <person name="Grigoriev I.V."/>
            <person name="Nagy L.G."/>
            <person name="Martin F."/>
            <person name="Kauserud H."/>
        </authorList>
    </citation>
    <scope>NUCLEOTIDE SEQUENCE</scope>
    <source>
        <strain evidence="6">CBHHK067</strain>
    </source>
</reference>
<sequence>MPEDCQAEGTQGYNMVQKTAALIKFPPACALQTCLNKNTYKPEKCDERLRALYMCCQKMYDTGGESSESTACPMASVVKRWIRDHPDTKN</sequence>
<evidence type="ECO:0000313" key="6">
    <source>
        <dbReference type="EMBL" id="KAJ7639935.1"/>
    </source>
</evidence>
<proteinExistence type="inferred from homology"/>
<dbReference type="Proteomes" id="UP001221757">
    <property type="component" value="Unassembled WGS sequence"/>
</dbReference>
<accession>A0AAD7C5Z0</accession>
<evidence type="ECO:0000256" key="1">
    <source>
        <dbReference type="ARBA" id="ARBA00004569"/>
    </source>
</evidence>
<comment type="subcellular location">
    <subcellularLocation>
        <location evidence="1">Mitochondrion intermembrane space</location>
    </subcellularLocation>
</comment>
<dbReference type="PANTHER" id="PTHR15590">
    <property type="entry name" value="CX9C MOTIF-CONTAINING PROTEIN 4"/>
    <property type="match status" value="1"/>
</dbReference>
<dbReference type="InterPro" id="IPR009069">
    <property type="entry name" value="Cys_alpha_HP_mot_SF"/>
</dbReference>
<dbReference type="PANTHER" id="PTHR15590:SF0">
    <property type="entry name" value="CX9C MOTIF-CONTAINING PROTEIN 4"/>
    <property type="match status" value="1"/>
</dbReference>
<dbReference type="AlphaFoldDB" id="A0AAD7C5Z0"/>
<protein>
    <recommendedName>
        <fullName evidence="3">Cx9C motif-containing protein 4, mitochondrial</fullName>
    </recommendedName>
</protein>
<keyword evidence="4" id="KW-0496">Mitochondrion</keyword>
<dbReference type="SUPFAM" id="SSF47072">
    <property type="entry name" value="Cysteine alpha-hairpin motif"/>
    <property type="match status" value="1"/>
</dbReference>